<proteinExistence type="predicted"/>
<comment type="caution">
    <text evidence="6">The sequence shown here is derived from an EMBL/GenBank/DDBJ whole genome shotgun (WGS) entry which is preliminary data.</text>
</comment>
<evidence type="ECO:0000256" key="1">
    <source>
        <dbReference type="ARBA" id="ARBA00023015"/>
    </source>
</evidence>
<evidence type="ECO:0000256" key="2">
    <source>
        <dbReference type="ARBA" id="ARBA00023082"/>
    </source>
</evidence>
<keyword evidence="7" id="KW-1185">Reference proteome</keyword>
<dbReference type="PANTHER" id="PTHR43133:SF8">
    <property type="entry name" value="RNA POLYMERASE SIGMA FACTOR HI_1459-RELATED"/>
    <property type="match status" value="1"/>
</dbReference>
<keyword evidence="2" id="KW-0731">Sigma factor</keyword>
<reference evidence="6 7" key="1">
    <citation type="submission" date="2014-11" db="EMBL/GenBank/DDBJ databases">
        <title>Genome sequence of Flavihumibacter solisilvae 3-3.</title>
        <authorList>
            <person name="Zhou G."/>
            <person name="Li M."/>
            <person name="Wang G."/>
        </authorList>
    </citation>
    <scope>NUCLEOTIDE SEQUENCE [LARGE SCALE GENOMIC DNA]</scope>
    <source>
        <strain evidence="6 7">3-3</strain>
    </source>
</reference>
<sequence length="189" mass="21830">MSADQTEKELLKGLAGNDRKASETIYKQHYNMVQALIVNNNGSAEDARDIFQEAMLVLYEKARSGNFELNCQLKTYIYSVCRRLWLKRLQQLQRYSTEIDGIAEVVQVEEDMEKHEARNLEFSVMEKALLSIGEPCKSLLEAYYLQKRNMADIAASFGYTNADNAKNQKYKCLARLKKLFFAQYKNQVA</sequence>
<dbReference type="RefSeq" id="WP_039141776.1">
    <property type="nucleotide sequence ID" value="NZ_JSVC01000019.1"/>
</dbReference>
<evidence type="ECO:0000313" key="7">
    <source>
        <dbReference type="Proteomes" id="UP000031408"/>
    </source>
</evidence>
<dbReference type="GO" id="GO:0006352">
    <property type="term" value="P:DNA-templated transcription initiation"/>
    <property type="evidence" value="ECO:0007669"/>
    <property type="project" value="InterPro"/>
</dbReference>
<dbReference type="AlphaFoldDB" id="A0A0C1L153"/>
<dbReference type="InterPro" id="IPR039425">
    <property type="entry name" value="RNA_pol_sigma-70-like"/>
</dbReference>
<dbReference type="OrthoDB" id="1099849at2"/>
<organism evidence="6 7">
    <name type="scientific">Flavihumibacter solisilvae</name>
    <dbReference type="NCBI Taxonomy" id="1349421"/>
    <lineage>
        <taxon>Bacteria</taxon>
        <taxon>Pseudomonadati</taxon>
        <taxon>Bacteroidota</taxon>
        <taxon>Chitinophagia</taxon>
        <taxon>Chitinophagales</taxon>
        <taxon>Chitinophagaceae</taxon>
        <taxon>Flavihumibacter</taxon>
    </lineage>
</organism>
<evidence type="ECO:0000256" key="3">
    <source>
        <dbReference type="ARBA" id="ARBA00023125"/>
    </source>
</evidence>
<keyword evidence="4" id="KW-0804">Transcription</keyword>
<dbReference type="Pfam" id="PF04542">
    <property type="entry name" value="Sigma70_r2"/>
    <property type="match status" value="1"/>
</dbReference>
<dbReference type="PANTHER" id="PTHR43133">
    <property type="entry name" value="RNA POLYMERASE ECF-TYPE SIGMA FACTO"/>
    <property type="match status" value="1"/>
</dbReference>
<evidence type="ECO:0000256" key="4">
    <source>
        <dbReference type="ARBA" id="ARBA00023163"/>
    </source>
</evidence>
<keyword evidence="3" id="KW-0238">DNA-binding</keyword>
<dbReference type="Gene3D" id="1.10.1740.10">
    <property type="match status" value="1"/>
</dbReference>
<evidence type="ECO:0000313" key="6">
    <source>
        <dbReference type="EMBL" id="KIC93361.1"/>
    </source>
</evidence>
<dbReference type="GO" id="GO:0003677">
    <property type="term" value="F:DNA binding"/>
    <property type="evidence" value="ECO:0007669"/>
    <property type="project" value="UniProtKB-KW"/>
</dbReference>
<feature type="domain" description="RNA polymerase sigma-70 region 2" evidence="5">
    <location>
        <begin position="25"/>
        <end position="94"/>
    </location>
</feature>
<name>A0A0C1L153_9BACT</name>
<dbReference type="STRING" id="1349421.OI18_16360"/>
<dbReference type="InterPro" id="IPR013325">
    <property type="entry name" value="RNA_pol_sigma_r2"/>
</dbReference>
<dbReference type="InterPro" id="IPR007627">
    <property type="entry name" value="RNA_pol_sigma70_r2"/>
</dbReference>
<gene>
    <name evidence="6" type="ORF">OI18_16360</name>
</gene>
<protein>
    <submittedName>
        <fullName evidence="6">RNA polymerase subunit sigma-70</fullName>
    </submittedName>
</protein>
<dbReference type="InterPro" id="IPR014284">
    <property type="entry name" value="RNA_pol_sigma-70_dom"/>
</dbReference>
<dbReference type="NCBIfam" id="TIGR02937">
    <property type="entry name" value="sigma70-ECF"/>
    <property type="match status" value="1"/>
</dbReference>
<dbReference type="GO" id="GO:0016987">
    <property type="term" value="F:sigma factor activity"/>
    <property type="evidence" value="ECO:0007669"/>
    <property type="project" value="UniProtKB-KW"/>
</dbReference>
<evidence type="ECO:0000259" key="5">
    <source>
        <dbReference type="Pfam" id="PF04542"/>
    </source>
</evidence>
<dbReference type="EMBL" id="JSVC01000019">
    <property type="protein sequence ID" value="KIC93361.1"/>
    <property type="molecule type" value="Genomic_DNA"/>
</dbReference>
<dbReference type="Proteomes" id="UP000031408">
    <property type="component" value="Unassembled WGS sequence"/>
</dbReference>
<accession>A0A0C1L153</accession>
<dbReference type="SUPFAM" id="SSF88946">
    <property type="entry name" value="Sigma2 domain of RNA polymerase sigma factors"/>
    <property type="match status" value="1"/>
</dbReference>
<keyword evidence="1" id="KW-0805">Transcription regulation</keyword>